<evidence type="ECO:0000313" key="2">
    <source>
        <dbReference type="EMBL" id="MDP0971975.1"/>
    </source>
</evidence>
<keyword evidence="1" id="KW-0808">Transferase</keyword>
<organism evidence="2 3">
    <name type="scientific">Klebsiella pneumoniae</name>
    <dbReference type="NCBI Taxonomy" id="573"/>
    <lineage>
        <taxon>Bacteria</taxon>
        <taxon>Pseudomonadati</taxon>
        <taxon>Pseudomonadota</taxon>
        <taxon>Gammaproteobacteria</taxon>
        <taxon>Enterobacterales</taxon>
        <taxon>Enterobacteriaceae</taxon>
        <taxon>Klebsiella/Raoultella group</taxon>
        <taxon>Klebsiella</taxon>
        <taxon>Klebsiella pneumoniae complex</taxon>
    </lineage>
</organism>
<feature type="non-terminal residue" evidence="2">
    <location>
        <position position="78"/>
    </location>
</feature>
<sequence length="78" mass="9190">ARLYFTGPAAWYSEEFDDYGHYANLDRILPELDVHMLLRVQHERHDSGESFSKEGYHNHFGLTEERAKMLKPTAIIMH</sequence>
<name>A0AAW8ATI4_KLEPN</name>
<dbReference type="SUPFAM" id="SSF53671">
    <property type="entry name" value="Aspartate/ornithine carbamoyltransferase"/>
    <property type="match status" value="1"/>
</dbReference>
<dbReference type="GO" id="GO:0016597">
    <property type="term" value="F:amino acid binding"/>
    <property type="evidence" value="ECO:0007669"/>
    <property type="project" value="InterPro"/>
</dbReference>
<evidence type="ECO:0000313" key="3">
    <source>
        <dbReference type="Proteomes" id="UP001244490"/>
    </source>
</evidence>
<dbReference type="EMBL" id="JAUUIA010001494">
    <property type="protein sequence ID" value="MDP0971975.1"/>
    <property type="molecule type" value="Genomic_DNA"/>
</dbReference>
<comment type="caution">
    <text evidence="2">The sequence shown here is derived from an EMBL/GenBank/DDBJ whole genome shotgun (WGS) entry which is preliminary data.</text>
</comment>
<reference evidence="2" key="1">
    <citation type="submission" date="2023-07" db="EMBL/GenBank/DDBJ databases">
        <authorList>
            <person name="Peng Z."/>
        </authorList>
    </citation>
    <scope>NUCLEOTIDE SEQUENCE</scope>
    <source>
        <strain evidence="2">KP219</strain>
    </source>
</reference>
<accession>A0AAW8ATI4</accession>
<dbReference type="InterPro" id="IPR036901">
    <property type="entry name" value="Asp/Orn_carbamoylTrfase_sf"/>
</dbReference>
<dbReference type="AlphaFoldDB" id="A0AAW8ATI4"/>
<dbReference type="Gene3D" id="3.40.50.1370">
    <property type="entry name" value="Aspartate/ornithine carbamoyltransferase"/>
    <property type="match status" value="1"/>
</dbReference>
<feature type="non-terminal residue" evidence="2">
    <location>
        <position position="1"/>
    </location>
</feature>
<protein>
    <submittedName>
        <fullName evidence="2">Uncharacterized protein</fullName>
    </submittedName>
</protein>
<dbReference type="GO" id="GO:0016743">
    <property type="term" value="F:carboxyl- or carbamoyltransferase activity"/>
    <property type="evidence" value="ECO:0007669"/>
    <property type="project" value="InterPro"/>
</dbReference>
<proteinExistence type="predicted"/>
<evidence type="ECO:0000256" key="1">
    <source>
        <dbReference type="ARBA" id="ARBA00022679"/>
    </source>
</evidence>
<gene>
    <name evidence="2" type="ORF">Q6294_34140</name>
</gene>
<dbReference type="Proteomes" id="UP001244490">
    <property type="component" value="Unassembled WGS sequence"/>
</dbReference>
<dbReference type="GO" id="GO:0006520">
    <property type="term" value="P:amino acid metabolic process"/>
    <property type="evidence" value="ECO:0007669"/>
    <property type="project" value="InterPro"/>
</dbReference>